<evidence type="ECO:0000313" key="2">
    <source>
        <dbReference type="Proteomes" id="UP001233535"/>
    </source>
</evidence>
<proteinExistence type="predicted"/>
<dbReference type="Pfam" id="PF11745">
    <property type="entry name" value="DUF3304"/>
    <property type="match status" value="1"/>
</dbReference>
<reference evidence="1 2" key="1">
    <citation type="submission" date="2023-04" db="EMBL/GenBank/DDBJ databases">
        <title>Lysobacter sp. strain UC isolated from soil sample.</title>
        <authorList>
            <person name="Choksket S."/>
            <person name="Harshvardhan F."/>
            <person name="Rana R."/>
            <person name="Patil P.B."/>
            <person name="Korpole S."/>
        </authorList>
    </citation>
    <scope>NUCLEOTIDE SEQUENCE [LARGE SCALE GENOMIC DNA]</scope>
    <source>
        <strain evidence="1 2">UC</strain>
    </source>
</reference>
<accession>A0ABU1CEQ9</accession>
<dbReference type="InterPro" id="IPR021733">
    <property type="entry name" value="DUF3304"/>
</dbReference>
<protein>
    <submittedName>
        <fullName evidence="1">DUF3304 domain-containing protein</fullName>
    </submittedName>
</protein>
<organism evidence="1 2">
    <name type="scientific">Lysobacter arvi</name>
    <dbReference type="NCBI Taxonomy" id="3038776"/>
    <lineage>
        <taxon>Bacteria</taxon>
        <taxon>Pseudomonadati</taxon>
        <taxon>Pseudomonadota</taxon>
        <taxon>Gammaproteobacteria</taxon>
        <taxon>Lysobacterales</taxon>
        <taxon>Lysobacteraceae</taxon>
        <taxon>Lysobacter</taxon>
    </lineage>
</organism>
<sequence length="218" mass="24119">MSNIAYTPLNTPKTVAKPGRVLICRHGECKLPLMLGVRLVNCIRAPWPSLGRWWRGAFVLIASLLLAACLPKEPEPDPNGSFGSSVTAMDHDPSDTFVRNVYVDGTWVGEGGRGGKTVAGGISLPNRWRPGLTAVVKWERCDRFDREHPVPDEQACRWTEKVVPIQKYDEVGHTDLHILEGGQVLIIPTMLDPQHPDYPGPGYPTKDFFRNTGKGPTE</sequence>
<dbReference type="EMBL" id="JARUHG010000002">
    <property type="protein sequence ID" value="MDR0183170.1"/>
    <property type="molecule type" value="Genomic_DNA"/>
</dbReference>
<evidence type="ECO:0000313" key="1">
    <source>
        <dbReference type="EMBL" id="MDR0183170.1"/>
    </source>
</evidence>
<name>A0ABU1CEQ9_9GAMM</name>
<dbReference type="RefSeq" id="WP_309262325.1">
    <property type="nucleotide sequence ID" value="NZ_JARUHG010000002.1"/>
</dbReference>
<keyword evidence="2" id="KW-1185">Reference proteome</keyword>
<gene>
    <name evidence="1" type="ORF">P8609_09320</name>
</gene>
<dbReference type="Proteomes" id="UP001233535">
    <property type="component" value="Unassembled WGS sequence"/>
</dbReference>
<comment type="caution">
    <text evidence="1">The sequence shown here is derived from an EMBL/GenBank/DDBJ whole genome shotgun (WGS) entry which is preliminary data.</text>
</comment>